<protein>
    <submittedName>
        <fullName evidence="1">Uncharacterized protein</fullName>
    </submittedName>
</protein>
<proteinExistence type="predicted"/>
<gene>
    <name evidence="1" type="ORF">T4D_14707</name>
</gene>
<accession>A0A0V1FPJ1</accession>
<dbReference type="EMBL" id="JYDT01000059">
    <property type="protein sequence ID" value="KRY87203.1"/>
    <property type="molecule type" value="Genomic_DNA"/>
</dbReference>
<dbReference type="Proteomes" id="UP000054995">
    <property type="component" value="Unassembled WGS sequence"/>
</dbReference>
<organism evidence="1 2">
    <name type="scientific">Trichinella pseudospiralis</name>
    <name type="common">Parasitic roundworm</name>
    <dbReference type="NCBI Taxonomy" id="6337"/>
    <lineage>
        <taxon>Eukaryota</taxon>
        <taxon>Metazoa</taxon>
        <taxon>Ecdysozoa</taxon>
        <taxon>Nematoda</taxon>
        <taxon>Enoplea</taxon>
        <taxon>Dorylaimia</taxon>
        <taxon>Trichinellida</taxon>
        <taxon>Trichinellidae</taxon>
        <taxon>Trichinella</taxon>
    </lineage>
</organism>
<reference evidence="1 2" key="1">
    <citation type="submission" date="2015-01" db="EMBL/GenBank/DDBJ databases">
        <title>Evolution of Trichinella species and genotypes.</title>
        <authorList>
            <person name="Korhonen P.K."/>
            <person name="Edoardo P."/>
            <person name="Giuseppe L.R."/>
            <person name="Gasser R.B."/>
        </authorList>
    </citation>
    <scope>NUCLEOTIDE SEQUENCE [LARGE SCALE GENOMIC DNA]</scope>
    <source>
        <strain evidence="1">ISS470</strain>
    </source>
</reference>
<evidence type="ECO:0000313" key="2">
    <source>
        <dbReference type="Proteomes" id="UP000054995"/>
    </source>
</evidence>
<evidence type="ECO:0000313" key="1">
    <source>
        <dbReference type="EMBL" id="KRY87203.1"/>
    </source>
</evidence>
<keyword evidence="2" id="KW-1185">Reference proteome</keyword>
<dbReference type="OrthoDB" id="10615649at2759"/>
<name>A0A0V1FPJ1_TRIPS</name>
<comment type="caution">
    <text evidence="1">The sequence shown here is derived from an EMBL/GenBank/DDBJ whole genome shotgun (WGS) entry which is preliminary data.</text>
</comment>
<dbReference type="AlphaFoldDB" id="A0A0V1FPJ1"/>
<sequence>MIYCVIQRLASKIVKLIHRPSDSSVGRAVDCSDSSEIHRSLVQIRLGGIFLSSASSYLLYYLNLNRSFAVQLDYLKLTIHPVLISLTFCGVKEPAI</sequence>